<reference evidence="2" key="2">
    <citation type="submission" date="2020-11" db="EMBL/GenBank/DDBJ databases">
        <authorList>
            <consortium name="DOE Joint Genome Institute"/>
            <person name="Kuo A."/>
            <person name="Miyauchi S."/>
            <person name="Kiss E."/>
            <person name="Drula E."/>
            <person name="Kohler A."/>
            <person name="Sanchez-Garcia M."/>
            <person name="Andreopoulos B."/>
            <person name="Barry K.W."/>
            <person name="Bonito G."/>
            <person name="Buee M."/>
            <person name="Carver A."/>
            <person name="Chen C."/>
            <person name="Cichocki N."/>
            <person name="Clum A."/>
            <person name="Culley D."/>
            <person name="Crous P.W."/>
            <person name="Fauchery L."/>
            <person name="Girlanda M."/>
            <person name="Hayes R."/>
            <person name="Keri Z."/>
            <person name="Labutti K."/>
            <person name="Lipzen A."/>
            <person name="Lombard V."/>
            <person name="Magnuson J."/>
            <person name="Maillard F."/>
            <person name="Morin E."/>
            <person name="Murat C."/>
            <person name="Nolan M."/>
            <person name="Ohm R."/>
            <person name="Pangilinan J."/>
            <person name="Pereira M."/>
            <person name="Perotto S."/>
            <person name="Peter M."/>
            <person name="Riley R."/>
            <person name="Sitrit Y."/>
            <person name="Stielow B."/>
            <person name="Szollosi G."/>
            <person name="Zifcakova L."/>
            <person name="Stursova M."/>
            <person name="Spatafora J.W."/>
            <person name="Tedersoo L."/>
            <person name="Vaario L.-M."/>
            <person name="Yamada A."/>
            <person name="Yan M."/>
            <person name="Wang P."/>
            <person name="Xu J."/>
            <person name="Bruns T."/>
            <person name="Baldrian P."/>
            <person name="Vilgalys R."/>
            <person name="Henrissat B."/>
            <person name="Grigoriev I.V."/>
            <person name="Hibbett D."/>
            <person name="Nagy L.G."/>
            <person name="Martin F.M."/>
        </authorList>
    </citation>
    <scope>NUCLEOTIDE SEQUENCE</scope>
    <source>
        <strain evidence="2">UH-Tt-Lm1</strain>
    </source>
</reference>
<accession>A0A9P6HEZ7</accession>
<evidence type="ECO:0000256" key="1">
    <source>
        <dbReference type="SAM" id="MobiDB-lite"/>
    </source>
</evidence>
<sequence length="259" mass="30172">MGTFTQLRTQIGFDRPRSSTRREEKRREVNRKRWYLDRLRFSPAEPGLAKSRIREVQVHSSGSDRHINKRKAALTCTIPPLPPHADRAIHHLTMATVAPPQRPSSRDAGLHLIRELNLNGERQFGFPTPFTGHELMEMWPALAPQMPDLRSSTYFRSQERAFFSRENSFFRFRVPIDIDAPYTQGGSIKQEKGKARAEPPQLSVIPRPHHQQQHHSQYPYPPPELRHKSPTIIEDDAWRRPTPYSERRRAGKAPRRKCD</sequence>
<keyword evidence="3" id="KW-1185">Reference proteome</keyword>
<reference evidence="2" key="1">
    <citation type="journal article" date="2020" name="Nat. Commun.">
        <title>Large-scale genome sequencing of mycorrhizal fungi provides insights into the early evolution of symbiotic traits.</title>
        <authorList>
            <person name="Miyauchi S."/>
            <person name="Kiss E."/>
            <person name="Kuo A."/>
            <person name="Drula E."/>
            <person name="Kohler A."/>
            <person name="Sanchez-Garcia M."/>
            <person name="Morin E."/>
            <person name="Andreopoulos B."/>
            <person name="Barry K.W."/>
            <person name="Bonito G."/>
            <person name="Buee M."/>
            <person name="Carver A."/>
            <person name="Chen C."/>
            <person name="Cichocki N."/>
            <person name="Clum A."/>
            <person name="Culley D."/>
            <person name="Crous P.W."/>
            <person name="Fauchery L."/>
            <person name="Girlanda M."/>
            <person name="Hayes R.D."/>
            <person name="Keri Z."/>
            <person name="LaButti K."/>
            <person name="Lipzen A."/>
            <person name="Lombard V."/>
            <person name="Magnuson J."/>
            <person name="Maillard F."/>
            <person name="Murat C."/>
            <person name="Nolan M."/>
            <person name="Ohm R.A."/>
            <person name="Pangilinan J."/>
            <person name="Pereira M.F."/>
            <person name="Perotto S."/>
            <person name="Peter M."/>
            <person name="Pfister S."/>
            <person name="Riley R."/>
            <person name="Sitrit Y."/>
            <person name="Stielow J.B."/>
            <person name="Szollosi G."/>
            <person name="Zifcakova L."/>
            <person name="Stursova M."/>
            <person name="Spatafora J.W."/>
            <person name="Tedersoo L."/>
            <person name="Vaario L.M."/>
            <person name="Yamada A."/>
            <person name="Yan M."/>
            <person name="Wang P."/>
            <person name="Xu J."/>
            <person name="Bruns T."/>
            <person name="Baldrian P."/>
            <person name="Vilgalys R."/>
            <person name="Dunand C."/>
            <person name="Henrissat B."/>
            <person name="Grigoriev I.V."/>
            <person name="Hibbett D."/>
            <person name="Nagy L.G."/>
            <person name="Martin F.M."/>
        </authorList>
    </citation>
    <scope>NUCLEOTIDE SEQUENCE</scope>
    <source>
        <strain evidence="2">UH-Tt-Lm1</strain>
    </source>
</reference>
<dbReference type="Proteomes" id="UP000736335">
    <property type="component" value="Unassembled WGS sequence"/>
</dbReference>
<gene>
    <name evidence="2" type="ORF">BJ322DRAFT_850021</name>
</gene>
<dbReference type="AlphaFoldDB" id="A0A9P6HEZ7"/>
<evidence type="ECO:0000313" key="3">
    <source>
        <dbReference type="Proteomes" id="UP000736335"/>
    </source>
</evidence>
<comment type="caution">
    <text evidence="2">The sequence shown here is derived from an EMBL/GenBank/DDBJ whole genome shotgun (WGS) entry which is preliminary data.</text>
</comment>
<feature type="region of interest" description="Disordered" evidence="1">
    <location>
        <begin position="1"/>
        <end position="28"/>
    </location>
</feature>
<organism evidence="2 3">
    <name type="scientific">Thelephora terrestris</name>
    <dbReference type="NCBI Taxonomy" id="56493"/>
    <lineage>
        <taxon>Eukaryota</taxon>
        <taxon>Fungi</taxon>
        <taxon>Dikarya</taxon>
        <taxon>Basidiomycota</taxon>
        <taxon>Agaricomycotina</taxon>
        <taxon>Agaricomycetes</taxon>
        <taxon>Thelephorales</taxon>
        <taxon>Thelephoraceae</taxon>
        <taxon>Thelephora</taxon>
    </lineage>
</organism>
<feature type="region of interest" description="Disordered" evidence="1">
    <location>
        <begin position="181"/>
        <end position="259"/>
    </location>
</feature>
<feature type="compositionally biased region" description="Basic residues" evidence="1">
    <location>
        <begin position="249"/>
        <end position="259"/>
    </location>
</feature>
<feature type="compositionally biased region" description="Basic and acidic residues" evidence="1">
    <location>
        <begin position="14"/>
        <end position="27"/>
    </location>
</feature>
<dbReference type="OrthoDB" id="3253810at2759"/>
<name>A0A9P6HEZ7_9AGAM</name>
<proteinExistence type="predicted"/>
<protein>
    <submittedName>
        <fullName evidence="2">Uncharacterized protein</fullName>
    </submittedName>
</protein>
<evidence type="ECO:0000313" key="2">
    <source>
        <dbReference type="EMBL" id="KAF9784505.1"/>
    </source>
</evidence>
<dbReference type="EMBL" id="WIUZ02000008">
    <property type="protein sequence ID" value="KAF9784505.1"/>
    <property type="molecule type" value="Genomic_DNA"/>
</dbReference>